<keyword evidence="1" id="KW-0472">Membrane</keyword>
<dbReference type="PATRIC" id="fig|411473.3.peg.2092"/>
<accession>U2K126</accession>
<keyword evidence="1" id="KW-0812">Transmembrane</keyword>
<organism evidence="2 3">
    <name type="scientific">Ruminococcus callidus ATCC 27760</name>
    <dbReference type="NCBI Taxonomy" id="411473"/>
    <lineage>
        <taxon>Bacteria</taxon>
        <taxon>Bacillati</taxon>
        <taxon>Bacillota</taxon>
        <taxon>Clostridia</taxon>
        <taxon>Eubacteriales</taxon>
        <taxon>Oscillospiraceae</taxon>
        <taxon>Ruminococcus</taxon>
    </lineage>
</organism>
<dbReference type="HOGENOM" id="CLU_1694213_0_0_9"/>
<evidence type="ECO:0000256" key="1">
    <source>
        <dbReference type="SAM" id="Phobius"/>
    </source>
</evidence>
<feature type="transmembrane region" description="Helical" evidence="1">
    <location>
        <begin position="66"/>
        <end position="85"/>
    </location>
</feature>
<protein>
    <submittedName>
        <fullName evidence="2">Uncharacterized protein</fullName>
    </submittedName>
</protein>
<dbReference type="STRING" id="411473.RUMCAL_02501"/>
<evidence type="ECO:0000313" key="2">
    <source>
        <dbReference type="EMBL" id="ERJ92221.1"/>
    </source>
</evidence>
<dbReference type="Proteomes" id="UP000016662">
    <property type="component" value="Unassembled WGS sequence"/>
</dbReference>
<proteinExistence type="predicted"/>
<sequence>MRNWKKIVGLLVVMAVWLGLMWRLSTADGTETLQDSMRFARKIGSWIYESPTVQQLNHLNLLLRKLAHVFLYAILGGMMALLWQLLLELHRIGWRILGAAACSTTIAFLDELQKIPIAGRHFDLSESLLNAGSALVVILLFFGIAGLLSRKKSTS</sequence>
<dbReference type="EMBL" id="AWVF01000297">
    <property type="protein sequence ID" value="ERJ92221.1"/>
    <property type="molecule type" value="Genomic_DNA"/>
</dbReference>
<keyword evidence="3" id="KW-1185">Reference proteome</keyword>
<reference evidence="2 3" key="1">
    <citation type="submission" date="2013-07" db="EMBL/GenBank/DDBJ databases">
        <authorList>
            <person name="Weinstock G."/>
            <person name="Sodergren E."/>
            <person name="Wylie T."/>
            <person name="Fulton L."/>
            <person name="Fulton R."/>
            <person name="Fronick C."/>
            <person name="O'Laughlin M."/>
            <person name="Godfrey J."/>
            <person name="Miner T."/>
            <person name="Herter B."/>
            <person name="Appelbaum E."/>
            <person name="Cordes M."/>
            <person name="Lek S."/>
            <person name="Wollam A."/>
            <person name="Pepin K.H."/>
            <person name="Palsikar V.B."/>
            <person name="Mitreva M."/>
            <person name="Wilson R.K."/>
        </authorList>
    </citation>
    <scope>NUCLEOTIDE SEQUENCE [LARGE SCALE GENOMIC DNA]</scope>
    <source>
        <strain evidence="2 3">ATCC 27760</strain>
    </source>
</reference>
<evidence type="ECO:0000313" key="3">
    <source>
        <dbReference type="Proteomes" id="UP000016662"/>
    </source>
</evidence>
<name>U2K126_9FIRM</name>
<feature type="transmembrane region" description="Helical" evidence="1">
    <location>
        <begin position="129"/>
        <end position="148"/>
    </location>
</feature>
<dbReference type="AlphaFoldDB" id="U2K126"/>
<gene>
    <name evidence="2" type="ORF">RUMCAL_02501</name>
</gene>
<dbReference type="NCBIfam" id="NF037970">
    <property type="entry name" value="vanZ_1"/>
    <property type="match status" value="1"/>
</dbReference>
<keyword evidence="1" id="KW-1133">Transmembrane helix</keyword>
<feature type="transmembrane region" description="Helical" evidence="1">
    <location>
        <begin position="92"/>
        <end position="109"/>
    </location>
</feature>
<comment type="caution">
    <text evidence="2">The sequence shown here is derived from an EMBL/GenBank/DDBJ whole genome shotgun (WGS) entry which is preliminary data.</text>
</comment>
<dbReference type="RefSeq" id="WP_021680668.1">
    <property type="nucleotide sequence ID" value="NZ_KI260296.1"/>
</dbReference>